<dbReference type="GO" id="GO:0002949">
    <property type="term" value="P:tRNA threonylcarbamoyladenosine modification"/>
    <property type="evidence" value="ECO:0007669"/>
    <property type="project" value="InterPro"/>
</dbReference>
<protein>
    <submittedName>
        <fullName evidence="3">tRNA threonylcarbamoyl adenosine modification protein YeaZ</fullName>
    </submittedName>
</protein>
<name>A0A1H9D868_9RHOB</name>
<evidence type="ECO:0000313" key="4">
    <source>
        <dbReference type="Proteomes" id="UP000198634"/>
    </source>
</evidence>
<dbReference type="InterPro" id="IPR022496">
    <property type="entry name" value="T6A_TsaB"/>
</dbReference>
<gene>
    <name evidence="3" type="ORF">SAMN04488092_10449</name>
</gene>
<reference evidence="3 4" key="1">
    <citation type="submission" date="2016-10" db="EMBL/GenBank/DDBJ databases">
        <authorList>
            <person name="de Groot N.N."/>
        </authorList>
    </citation>
    <scope>NUCLEOTIDE SEQUENCE [LARGE SCALE GENOMIC DNA]</scope>
    <source>
        <strain evidence="3 4">DSM 22007</strain>
    </source>
</reference>
<dbReference type="SUPFAM" id="SSF53067">
    <property type="entry name" value="Actin-like ATPase domain"/>
    <property type="match status" value="1"/>
</dbReference>
<dbReference type="OrthoDB" id="9809995at2"/>
<dbReference type="Proteomes" id="UP000198634">
    <property type="component" value="Unassembled WGS sequence"/>
</dbReference>
<dbReference type="STRING" id="657014.SAMN04488092_10449"/>
<accession>A0A1H9D868</accession>
<dbReference type="Pfam" id="PF00814">
    <property type="entry name" value="TsaD"/>
    <property type="match status" value="1"/>
</dbReference>
<dbReference type="InterPro" id="IPR043129">
    <property type="entry name" value="ATPase_NBD"/>
</dbReference>
<dbReference type="Gene3D" id="3.30.420.40">
    <property type="match status" value="1"/>
</dbReference>
<dbReference type="InterPro" id="IPR000905">
    <property type="entry name" value="Gcp-like_dom"/>
</dbReference>
<dbReference type="AlphaFoldDB" id="A0A1H9D868"/>
<keyword evidence="4" id="KW-1185">Reference proteome</keyword>
<evidence type="ECO:0000256" key="1">
    <source>
        <dbReference type="SAM" id="MobiDB-lite"/>
    </source>
</evidence>
<dbReference type="EMBL" id="FOEP01000004">
    <property type="protein sequence ID" value="SEQ09665.1"/>
    <property type="molecule type" value="Genomic_DNA"/>
</dbReference>
<evidence type="ECO:0000259" key="2">
    <source>
        <dbReference type="Pfam" id="PF00814"/>
    </source>
</evidence>
<organism evidence="3 4">
    <name type="scientific">Thalassovita taeanensis</name>
    <dbReference type="NCBI Taxonomy" id="657014"/>
    <lineage>
        <taxon>Bacteria</taxon>
        <taxon>Pseudomonadati</taxon>
        <taxon>Pseudomonadota</taxon>
        <taxon>Alphaproteobacteria</taxon>
        <taxon>Rhodobacterales</taxon>
        <taxon>Roseobacteraceae</taxon>
        <taxon>Thalassovita</taxon>
    </lineage>
</organism>
<dbReference type="PANTHER" id="PTHR11735:SF11">
    <property type="entry name" value="TRNA THREONYLCARBAMOYLADENOSINE BIOSYNTHESIS PROTEIN TSAB"/>
    <property type="match status" value="1"/>
</dbReference>
<dbReference type="GO" id="GO:0005829">
    <property type="term" value="C:cytosol"/>
    <property type="evidence" value="ECO:0007669"/>
    <property type="project" value="TreeGrafter"/>
</dbReference>
<evidence type="ECO:0000313" key="3">
    <source>
        <dbReference type="EMBL" id="SEQ09665.1"/>
    </source>
</evidence>
<dbReference type="PANTHER" id="PTHR11735">
    <property type="entry name" value="TRNA N6-ADENOSINE THREONYLCARBAMOYLTRANSFERASE"/>
    <property type="match status" value="1"/>
</dbReference>
<feature type="domain" description="Gcp-like" evidence="2">
    <location>
        <begin position="37"/>
        <end position="125"/>
    </location>
</feature>
<sequence length="199" mass="20028">MPSDRLILGFDTSAAHCAAALLSGDQLIASTAEDMGRGQAERLFPLLEELLAGAGATWADLHALGVGVGPGNFTGIRISVAAARGLALALEIPAIGVTTFEATSWGHTTPHIACAPAPRGQVYVAPPGTAPALMPLDTAQALGLPLLSPPAPATLAEHIARVAATRADQPAPPPAPLYIKAADAAPPRDPAPLILTDGA</sequence>
<proteinExistence type="predicted"/>
<dbReference type="RefSeq" id="WP_090269153.1">
    <property type="nucleotide sequence ID" value="NZ_FOEP01000004.1"/>
</dbReference>
<feature type="region of interest" description="Disordered" evidence="1">
    <location>
        <begin position="180"/>
        <end position="199"/>
    </location>
</feature>
<dbReference type="NCBIfam" id="TIGR03725">
    <property type="entry name" value="T6A_YeaZ"/>
    <property type="match status" value="1"/>
</dbReference>